<dbReference type="AlphaFoldDB" id="A0A8K0T389"/>
<dbReference type="OrthoDB" id="5358884at2759"/>
<feature type="compositionally biased region" description="Low complexity" evidence="1">
    <location>
        <begin position="152"/>
        <end position="177"/>
    </location>
</feature>
<comment type="caution">
    <text evidence="3">The sequence shown here is derived from an EMBL/GenBank/DDBJ whole genome shotgun (WGS) entry which is preliminary data.</text>
</comment>
<gene>
    <name evidence="3" type="ORF">B0I35DRAFT_420968</name>
</gene>
<reference evidence="3" key="1">
    <citation type="journal article" date="2021" name="Nat. Commun.">
        <title>Genetic determinants of endophytism in the Arabidopsis root mycobiome.</title>
        <authorList>
            <person name="Mesny F."/>
            <person name="Miyauchi S."/>
            <person name="Thiergart T."/>
            <person name="Pickel B."/>
            <person name="Atanasova L."/>
            <person name="Karlsson M."/>
            <person name="Huettel B."/>
            <person name="Barry K.W."/>
            <person name="Haridas S."/>
            <person name="Chen C."/>
            <person name="Bauer D."/>
            <person name="Andreopoulos W."/>
            <person name="Pangilinan J."/>
            <person name="LaButti K."/>
            <person name="Riley R."/>
            <person name="Lipzen A."/>
            <person name="Clum A."/>
            <person name="Drula E."/>
            <person name="Henrissat B."/>
            <person name="Kohler A."/>
            <person name="Grigoriev I.V."/>
            <person name="Martin F.M."/>
            <person name="Hacquard S."/>
        </authorList>
    </citation>
    <scope>NUCLEOTIDE SEQUENCE</scope>
    <source>
        <strain evidence="3">MPI-CAGE-CH-0235</strain>
    </source>
</reference>
<sequence>MSRNRTADTRLVYDASPQVKPDDTPPEVYNPVLRPEQSLPWESVQHHHQSPFSNAAQASEFPTGIASTEAVDSGKKSKSKRSIGGCSVVVLVLSIVIAVLAAAVVGLAAGTGVAVSNYNDANSRLDALRSSYSSLEEVATARIVTPGTACESSSTTTVSSEKTPSSTSSNAVPSSTNFSEITNGCSDRAEDVEGTTYRVPAYNRPIFAMHCNRDASNGLLYAAFVPDFNRCMNACAAWNRYATSQPRCEGVAFVPAWTNFTAADQRSAQGNCYLKPGPQVAADLPRPRSGLEGHAAILVDE</sequence>
<organism evidence="3 4">
    <name type="scientific">Stachybotrys elegans</name>
    <dbReference type="NCBI Taxonomy" id="80388"/>
    <lineage>
        <taxon>Eukaryota</taxon>
        <taxon>Fungi</taxon>
        <taxon>Dikarya</taxon>
        <taxon>Ascomycota</taxon>
        <taxon>Pezizomycotina</taxon>
        <taxon>Sordariomycetes</taxon>
        <taxon>Hypocreomycetidae</taxon>
        <taxon>Hypocreales</taxon>
        <taxon>Stachybotryaceae</taxon>
        <taxon>Stachybotrys</taxon>
    </lineage>
</organism>
<proteinExistence type="predicted"/>
<protein>
    <submittedName>
        <fullName evidence="3">Uncharacterized protein</fullName>
    </submittedName>
</protein>
<dbReference type="EMBL" id="JAGPNK010000002">
    <property type="protein sequence ID" value="KAH7325690.1"/>
    <property type="molecule type" value="Genomic_DNA"/>
</dbReference>
<keyword evidence="2" id="KW-0812">Transmembrane</keyword>
<name>A0A8K0T389_9HYPO</name>
<feature type="region of interest" description="Disordered" evidence="1">
    <location>
        <begin position="1"/>
        <end position="59"/>
    </location>
</feature>
<evidence type="ECO:0000256" key="2">
    <source>
        <dbReference type="SAM" id="Phobius"/>
    </source>
</evidence>
<evidence type="ECO:0000313" key="3">
    <source>
        <dbReference type="EMBL" id="KAH7325690.1"/>
    </source>
</evidence>
<evidence type="ECO:0000256" key="1">
    <source>
        <dbReference type="SAM" id="MobiDB-lite"/>
    </source>
</evidence>
<keyword evidence="4" id="KW-1185">Reference proteome</keyword>
<feature type="region of interest" description="Disordered" evidence="1">
    <location>
        <begin position="149"/>
        <end position="177"/>
    </location>
</feature>
<keyword evidence="2" id="KW-1133">Transmembrane helix</keyword>
<keyword evidence="2" id="KW-0472">Membrane</keyword>
<dbReference type="Proteomes" id="UP000813444">
    <property type="component" value="Unassembled WGS sequence"/>
</dbReference>
<evidence type="ECO:0000313" key="4">
    <source>
        <dbReference type="Proteomes" id="UP000813444"/>
    </source>
</evidence>
<feature type="transmembrane region" description="Helical" evidence="2">
    <location>
        <begin position="83"/>
        <end position="109"/>
    </location>
</feature>
<accession>A0A8K0T389</accession>